<dbReference type="PROSITE" id="PS00592">
    <property type="entry name" value="GH9_2"/>
    <property type="match status" value="1"/>
</dbReference>
<comment type="similarity">
    <text evidence="2 8 10">Belongs to the glycosyl hydrolase 9 (cellulase E) family.</text>
</comment>
<proteinExistence type="inferred from homology"/>
<dbReference type="GO" id="GO:0030245">
    <property type="term" value="P:cellulose catabolic process"/>
    <property type="evidence" value="ECO:0007669"/>
    <property type="project" value="UniProtKB-KW"/>
</dbReference>
<dbReference type="InterPro" id="IPR001701">
    <property type="entry name" value="Glyco_hydro_9"/>
</dbReference>
<sequence>MRLPSTWPPASCPWVSNKSLSTSRGLGTSGRLEDTVDTAAVSTLMSSDGSCMHVSSSGRDPEVTEVVSSGVCANISATTSDYTPSVQIPVCDIVWQVISKPTTTKGIMDTATVVVLVATVLLGTEAANITVDMQVMQQWDDNWEGKFCFTLKQPIVGFQMVFTFSQGVKSIQQWVGNWQGSPADCSTTWTMLNQDSHGVHEAGEFCVRMMGRVCGTPSHLTGHGVLVDLTDDGQHVSPVPAIAGASESQTLCPAGAQQTKYNYAEVLQKSILFYEAQRSGKLPASNRIPWRGDSALQDRGDKGEDLTGGWYDAGDNVKFNFPMAFSTTVLCWSLLEFKDAYDKAGQLDYMYDSIRWPLEYFIKCHTGPNELYVQVGTGSSDHGSWTSPERMDQNRKAYKVTAASPGSDVAGETAAAMACGAIAFQSKDKTFAEKLLQHSEQLFDFAQAHQGFYSSSVADAAAFYKSNNYSDEVSWSAGWLFKATNQNKYLEIAKKGYLPGPAWGFSWDEKLAGNMLLMYSFTNGEAQYRTDIEDSMKAWSKAGGMDYTPKCLAFRLQWGALRYSANMAFFALVAAKYGLHASDYRQWAMCQIHYALGDTGRSFVVGFGVNPPTRPHHRASSCPMLPAPCGWEAQQNPGPNPHVLYGALVGGPGGSDDYVDDRKDYVHNEVACDYNAGFQSAVADVHRVGVRARLLAANPCEDGRGRVSWGAKGFILVLGALSVGAGSGGADTGTVGAPTAGTGPSATRSLPMRDLLTAADPAASATLHLIPVEEDRSLGPRGFGTRHVVRRKGRGADGIMG</sequence>
<feature type="compositionally biased region" description="Low complexity" evidence="11">
    <location>
        <begin position="732"/>
        <end position="747"/>
    </location>
</feature>
<reference evidence="13 14" key="1">
    <citation type="submission" date="2018-04" db="EMBL/GenBank/DDBJ databases">
        <title>The genome of golden apple snail Pomacea canaliculata provides insight into stress tolerance and invasive adaptation.</title>
        <authorList>
            <person name="Liu C."/>
            <person name="Liu B."/>
            <person name="Ren Y."/>
            <person name="Zhang Y."/>
            <person name="Wang H."/>
            <person name="Li S."/>
            <person name="Jiang F."/>
            <person name="Yin L."/>
            <person name="Zhang G."/>
            <person name="Qian W."/>
            <person name="Fan W."/>
        </authorList>
    </citation>
    <scope>NUCLEOTIDE SEQUENCE [LARGE SCALE GENOMIC DNA]</scope>
    <source>
        <strain evidence="13">SZHN2017</strain>
        <tissue evidence="13">Muscle</tissue>
    </source>
</reference>
<dbReference type="InterPro" id="IPR018221">
    <property type="entry name" value="Glyco_hydro_9_His_AS"/>
</dbReference>
<feature type="region of interest" description="Disordered" evidence="11">
    <location>
        <begin position="728"/>
        <end position="749"/>
    </location>
</feature>
<evidence type="ECO:0000256" key="8">
    <source>
        <dbReference type="PROSITE-ProRule" id="PRU10059"/>
    </source>
</evidence>
<dbReference type="Proteomes" id="UP000245119">
    <property type="component" value="Linkage Group LG2"/>
</dbReference>
<dbReference type="SUPFAM" id="SSF48208">
    <property type="entry name" value="Six-hairpin glycosidases"/>
    <property type="match status" value="1"/>
</dbReference>
<evidence type="ECO:0000313" key="13">
    <source>
        <dbReference type="EMBL" id="PVD35337.1"/>
    </source>
</evidence>
<dbReference type="InterPro" id="IPR033126">
    <property type="entry name" value="Glyco_hydro_9_Asp/Glu_AS"/>
</dbReference>
<comment type="caution">
    <text evidence="13">The sequence shown here is derived from an EMBL/GenBank/DDBJ whole genome shotgun (WGS) entry which is preliminary data.</text>
</comment>
<dbReference type="EMBL" id="PZQS01000002">
    <property type="protein sequence ID" value="PVD35337.1"/>
    <property type="molecule type" value="Genomic_DNA"/>
</dbReference>
<dbReference type="InterPro" id="IPR008965">
    <property type="entry name" value="CBM2/CBM3_carb-bd_dom_sf"/>
</dbReference>
<evidence type="ECO:0000256" key="10">
    <source>
        <dbReference type="RuleBase" id="RU361166"/>
    </source>
</evidence>
<name>A0A2T7PPN6_POMCA</name>
<dbReference type="STRING" id="400727.A0A2T7PPN6"/>
<feature type="active site" evidence="9">
    <location>
        <position position="660"/>
    </location>
</feature>
<gene>
    <name evidence="13" type="ORF">C0Q70_02297</name>
</gene>
<dbReference type="EC" id="3.2.1.4" evidence="10"/>
<dbReference type="InterPro" id="IPR008928">
    <property type="entry name" value="6-hairpin_glycosidase_sf"/>
</dbReference>
<evidence type="ECO:0000256" key="2">
    <source>
        <dbReference type="ARBA" id="ARBA00007072"/>
    </source>
</evidence>
<keyword evidence="6 8" id="KW-0326">Glycosidase</keyword>
<keyword evidence="4 10" id="KW-0136">Cellulose degradation</keyword>
<dbReference type="GO" id="GO:0008810">
    <property type="term" value="F:cellulase activity"/>
    <property type="evidence" value="ECO:0007669"/>
    <property type="project" value="UniProtKB-EC"/>
</dbReference>
<feature type="active site" evidence="8">
    <location>
        <position position="616"/>
    </location>
</feature>
<feature type="domain" description="Glycoside hydrolase family 9" evidence="12">
    <location>
        <begin position="263"/>
        <end position="681"/>
    </location>
</feature>
<evidence type="ECO:0000256" key="9">
    <source>
        <dbReference type="PROSITE-ProRule" id="PRU10060"/>
    </source>
</evidence>
<dbReference type="AlphaFoldDB" id="A0A2T7PPN6"/>
<evidence type="ECO:0000256" key="1">
    <source>
        <dbReference type="ARBA" id="ARBA00000966"/>
    </source>
</evidence>
<dbReference type="PANTHER" id="PTHR22298">
    <property type="entry name" value="ENDO-1,4-BETA-GLUCANASE"/>
    <property type="match status" value="1"/>
</dbReference>
<feature type="active site" evidence="9">
    <location>
        <position position="669"/>
    </location>
</feature>
<evidence type="ECO:0000256" key="5">
    <source>
        <dbReference type="ARBA" id="ARBA00023277"/>
    </source>
</evidence>
<evidence type="ECO:0000256" key="4">
    <source>
        <dbReference type="ARBA" id="ARBA00023001"/>
    </source>
</evidence>
<organism evidence="13 14">
    <name type="scientific">Pomacea canaliculata</name>
    <name type="common">Golden apple snail</name>
    <dbReference type="NCBI Taxonomy" id="400727"/>
    <lineage>
        <taxon>Eukaryota</taxon>
        <taxon>Metazoa</taxon>
        <taxon>Spiralia</taxon>
        <taxon>Lophotrochozoa</taxon>
        <taxon>Mollusca</taxon>
        <taxon>Gastropoda</taxon>
        <taxon>Caenogastropoda</taxon>
        <taxon>Architaenioglossa</taxon>
        <taxon>Ampullarioidea</taxon>
        <taxon>Ampullariidae</taxon>
        <taxon>Pomacea</taxon>
    </lineage>
</organism>
<protein>
    <recommendedName>
        <fullName evidence="10">Endoglucanase</fullName>
        <ecNumber evidence="10">3.2.1.4</ecNumber>
    </recommendedName>
</protein>
<evidence type="ECO:0000256" key="3">
    <source>
        <dbReference type="ARBA" id="ARBA00022801"/>
    </source>
</evidence>
<dbReference type="Pfam" id="PF00759">
    <property type="entry name" value="Glyco_hydro_9"/>
    <property type="match status" value="1"/>
</dbReference>
<keyword evidence="14" id="KW-1185">Reference proteome</keyword>
<keyword evidence="5 8" id="KW-0119">Carbohydrate metabolism</keyword>
<dbReference type="PROSITE" id="PS00698">
    <property type="entry name" value="GH9_3"/>
    <property type="match status" value="1"/>
</dbReference>
<keyword evidence="7 8" id="KW-0624">Polysaccharide degradation</keyword>
<evidence type="ECO:0000256" key="7">
    <source>
        <dbReference type="ARBA" id="ARBA00023326"/>
    </source>
</evidence>
<dbReference type="OrthoDB" id="10257085at2759"/>
<evidence type="ECO:0000256" key="11">
    <source>
        <dbReference type="SAM" id="MobiDB-lite"/>
    </source>
</evidence>
<evidence type="ECO:0000256" key="6">
    <source>
        <dbReference type="ARBA" id="ARBA00023295"/>
    </source>
</evidence>
<dbReference type="SUPFAM" id="SSF49384">
    <property type="entry name" value="Carbohydrate-binding domain"/>
    <property type="match status" value="1"/>
</dbReference>
<dbReference type="Gene3D" id="1.50.10.10">
    <property type="match status" value="1"/>
</dbReference>
<evidence type="ECO:0000313" key="14">
    <source>
        <dbReference type="Proteomes" id="UP000245119"/>
    </source>
</evidence>
<dbReference type="GO" id="GO:0030246">
    <property type="term" value="F:carbohydrate binding"/>
    <property type="evidence" value="ECO:0007669"/>
    <property type="project" value="InterPro"/>
</dbReference>
<keyword evidence="3 8" id="KW-0378">Hydrolase</keyword>
<comment type="catalytic activity">
    <reaction evidence="1 10">
        <text>Endohydrolysis of (1-&gt;4)-beta-D-glucosidic linkages in cellulose, lichenin and cereal beta-D-glucans.</text>
        <dbReference type="EC" id="3.2.1.4"/>
    </reaction>
</comment>
<evidence type="ECO:0000259" key="12">
    <source>
        <dbReference type="Pfam" id="PF00759"/>
    </source>
</evidence>
<accession>A0A2T7PPN6</accession>
<dbReference type="InterPro" id="IPR012341">
    <property type="entry name" value="6hp_glycosidase-like_sf"/>
</dbReference>